<evidence type="ECO:0000313" key="3">
    <source>
        <dbReference type="WBParaSite" id="SVE_0202100.1"/>
    </source>
</evidence>
<protein>
    <submittedName>
        <fullName evidence="3">Uncharacterized protein</fullName>
    </submittedName>
</protein>
<evidence type="ECO:0000313" key="2">
    <source>
        <dbReference type="Proteomes" id="UP000035680"/>
    </source>
</evidence>
<keyword evidence="2" id="KW-1185">Reference proteome</keyword>
<evidence type="ECO:0000256" key="1">
    <source>
        <dbReference type="SAM" id="MobiDB-lite"/>
    </source>
</evidence>
<sequence length="89" mass="11011">MNYYTHPFKFKKLLIAEKLIENPSKIRVFFFACLKPCKRHFKHKRNDKMFKRRRRICDLFRATYERKRGSGEPKIKVTKLNGREDKRNY</sequence>
<proteinExistence type="predicted"/>
<dbReference type="Proteomes" id="UP000035680">
    <property type="component" value="Unassembled WGS sequence"/>
</dbReference>
<reference evidence="3" key="2">
    <citation type="submission" date="2015-08" db="UniProtKB">
        <authorList>
            <consortium name="WormBaseParasite"/>
        </authorList>
    </citation>
    <scope>IDENTIFICATION</scope>
</reference>
<organism evidence="2 3">
    <name type="scientific">Strongyloides venezuelensis</name>
    <name type="common">Threadworm</name>
    <dbReference type="NCBI Taxonomy" id="75913"/>
    <lineage>
        <taxon>Eukaryota</taxon>
        <taxon>Metazoa</taxon>
        <taxon>Ecdysozoa</taxon>
        <taxon>Nematoda</taxon>
        <taxon>Chromadorea</taxon>
        <taxon>Rhabditida</taxon>
        <taxon>Tylenchina</taxon>
        <taxon>Panagrolaimomorpha</taxon>
        <taxon>Strongyloidoidea</taxon>
        <taxon>Strongyloididae</taxon>
        <taxon>Strongyloides</taxon>
    </lineage>
</organism>
<accession>A0A0K0EZR1</accession>
<reference evidence="2" key="1">
    <citation type="submission" date="2014-07" db="EMBL/GenBank/DDBJ databases">
        <authorList>
            <person name="Martin A.A"/>
            <person name="De Silva N."/>
        </authorList>
    </citation>
    <scope>NUCLEOTIDE SEQUENCE</scope>
</reference>
<name>A0A0K0EZR1_STRVS</name>
<feature type="region of interest" description="Disordered" evidence="1">
    <location>
        <begin position="70"/>
        <end position="89"/>
    </location>
</feature>
<dbReference type="WBParaSite" id="SVE_0202100.1">
    <property type="protein sequence ID" value="SVE_0202100.1"/>
    <property type="gene ID" value="SVE_0202100"/>
</dbReference>
<dbReference type="AlphaFoldDB" id="A0A0K0EZR1"/>